<name>A0A6B3QN62_STRTE</name>
<keyword evidence="1" id="KW-0732">Signal</keyword>
<accession>A0A6B3QN62</accession>
<gene>
    <name evidence="2" type="ORF">GUR47_23300</name>
</gene>
<reference evidence="2" key="1">
    <citation type="journal article" date="2020" name="Microorganisms">
        <title>Isolation, Genomic and Metabolomic Characterization of Streptomyces tendae VITAKN with Quorum Sensing Inhibitory Activity from Southern India.</title>
        <authorList>
            <person name="Ishaque N.M."/>
            <person name="Burgsdorf I."/>
            <person name="Limlingan Malit J.J."/>
            <person name="Saha S."/>
            <person name="Teta R."/>
            <person name="Ewe D."/>
            <person name="Kannabiran K."/>
            <person name="Hrouzek P."/>
            <person name="Steindler L."/>
            <person name="Costantino V."/>
            <person name="Saurav K."/>
        </authorList>
    </citation>
    <scope>NUCLEOTIDE SEQUENCE</scope>
    <source>
        <strain evidence="2">VITAKN</strain>
    </source>
</reference>
<dbReference type="EMBL" id="JAAIFS010000005">
    <property type="protein sequence ID" value="NEV89569.1"/>
    <property type="molecule type" value="Genomic_DNA"/>
</dbReference>
<dbReference type="PROSITE" id="PS51257">
    <property type="entry name" value="PROKAR_LIPOPROTEIN"/>
    <property type="match status" value="1"/>
</dbReference>
<evidence type="ECO:0008006" key="3">
    <source>
        <dbReference type="Google" id="ProtNLM"/>
    </source>
</evidence>
<protein>
    <recommendedName>
        <fullName evidence="3">GerMN domain-containing protein</fullName>
    </recommendedName>
</protein>
<dbReference type="AlphaFoldDB" id="A0A6B3QN62"/>
<evidence type="ECO:0000256" key="1">
    <source>
        <dbReference type="SAM" id="SignalP"/>
    </source>
</evidence>
<proteinExistence type="predicted"/>
<feature type="signal peptide" evidence="1">
    <location>
        <begin position="1"/>
        <end position="26"/>
    </location>
</feature>
<evidence type="ECO:0000313" key="2">
    <source>
        <dbReference type="EMBL" id="NEV89569.1"/>
    </source>
</evidence>
<comment type="caution">
    <text evidence="2">The sequence shown here is derived from an EMBL/GenBank/DDBJ whole genome shotgun (WGS) entry which is preliminary data.</text>
</comment>
<feature type="chain" id="PRO_5038667849" description="GerMN domain-containing protein" evidence="1">
    <location>
        <begin position="27"/>
        <end position="187"/>
    </location>
</feature>
<organism evidence="2">
    <name type="scientific">Streptomyces tendae</name>
    <dbReference type="NCBI Taxonomy" id="1932"/>
    <lineage>
        <taxon>Bacteria</taxon>
        <taxon>Bacillati</taxon>
        <taxon>Actinomycetota</taxon>
        <taxon>Actinomycetes</taxon>
        <taxon>Kitasatosporales</taxon>
        <taxon>Streptomycetaceae</taxon>
        <taxon>Streptomyces</taxon>
    </lineage>
</organism>
<sequence>MTHRPVRHPKRAAVVLAALLAAGATGCGIGTTGPVRAGAPASGAPRPGDGTSTVRLYFAGPYGTRPVTRPTDAPLTPQQALDLLLDGPTTAERERGLTTHVAPEIAGWLTATASDGAVDVVVPVQVSTGGLDVAAVNQLVCTAAHAEVPGGLPADEVDVRIHENGTRSTPSWTLRCGAGGNATPVTG</sequence>
<dbReference type="RefSeq" id="WP_164459572.1">
    <property type="nucleotide sequence ID" value="NZ_JAAIFS010000005.1"/>
</dbReference>